<protein>
    <recommendedName>
        <fullName evidence="4">FtsK domain-containing protein</fullName>
    </recommendedName>
</protein>
<comment type="caution">
    <text evidence="5">The sequence shown here is derived from an EMBL/GenBank/DDBJ whole genome shotgun (WGS) entry which is preliminary data.</text>
</comment>
<dbReference type="SUPFAM" id="SSF52540">
    <property type="entry name" value="P-loop containing nucleoside triphosphate hydrolases"/>
    <property type="match status" value="1"/>
</dbReference>
<dbReference type="SMART" id="SM00382">
    <property type="entry name" value="AAA"/>
    <property type="match status" value="1"/>
</dbReference>
<dbReference type="GO" id="GO:0005524">
    <property type="term" value="F:ATP binding"/>
    <property type="evidence" value="ECO:0007669"/>
    <property type="project" value="UniProtKB-UniRule"/>
</dbReference>
<keyword evidence="1 3" id="KW-0547">Nucleotide-binding</keyword>
<accession>A0A4Y4BD52</accession>
<evidence type="ECO:0000313" key="6">
    <source>
        <dbReference type="Proteomes" id="UP000317410"/>
    </source>
</evidence>
<feature type="binding site" evidence="3">
    <location>
        <begin position="96"/>
        <end position="103"/>
    </location>
    <ligand>
        <name>ATP</name>
        <dbReference type="ChEBI" id="CHEBI:30616"/>
    </ligand>
</feature>
<dbReference type="Gene3D" id="3.40.50.300">
    <property type="entry name" value="P-loop containing nucleotide triphosphate hydrolases"/>
    <property type="match status" value="1"/>
</dbReference>
<organism evidence="5 6">
    <name type="scientific">Microbacterium maritypicum</name>
    <name type="common">Microbacterium liquefaciens</name>
    <dbReference type="NCBI Taxonomy" id="33918"/>
    <lineage>
        <taxon>Bacteria</taxon>
        <taxon>Bacillati</taxon>
        <taxon>Actinomycetota</taxon>
        <taxon>Actinomycetes</taxon>
        <taxon>Micrococcales</taxon>
        <taxon>Microbacteriaceae</taxon>
        <taxon>Microbacterium</taxon>
    </lineage>
</organism>
<dbReference type="PROSITE" id="PS50901">
    <property type="entry name" value="FTSK"/>
    <property type="match status" value="1"/>
</dbReference>
<evidence type="ECO:0000259" key="4">
    <source>
        <dbReference type="PROSITE" id="PS50901"/>
    </source>
</evidence>
<keyword evidence="2 3" id="KW-0067">ATP-binding</keyword>
<dbReference type="EMBL" id="BJNQ01000021">
    <property type="protein sequence ID" value="GEC76573.1"/>
    <property type="molecule type" value="Genomic_DNA"/>
</dbReference>
<name>A0A4Y4BD52_MICMQ</name>
<dbReference type="InterPro" id="IPR002543">
    <property type="entry name" value="FtsK_dom"/>
</dbReference>
<sequence>MLEVDVLVTSTFTQTPTDWVRRTEELASIIGCPVEVRPINAQRVRIELLARAPLRERSFVRLPTQLDLNRPLTIGVRADGTPFRLAVAEKQTLLVGQSGSGKGSVIASILAGLGPGIRDGIVTVDAIDLKGGVEAGSYVKLVRTPAWDYASARELLLGLVQELDDRLTTMRMSGYRKIEPSAATPLRVLIIDEAAHLIYQAPDAKTRAEVDLLLKRILSTGRAAGYVVVAALQDPRKEALASRDLYTQTLALKFRTRDDAVLALGQSAYDAGARCEQISSATPGTGFAIDGETGAIVQFRAFWVSDGDLREMARIYAPTARETQS</sequence>
<dbReference type="Pfam" id="PF01580">
    <property type="entry name" value="FtsK_SpoIIIE"/>
    <property type="match status" value="1"/>
</dbReference>
<evidence type="ECO:0000256" key="1">
    <source>
        <dbReference type="ARBA" id="ARBA00022741"/>
    </source>
</evidence>
<gene>
    <name evidence="5" type="ORF">MLI01_27180</name>
</gene>
<evidence type="ECO:0000313" key="5">
    <source>
        <dbReference type="EMBL" id="GEC76573.1"/>
    </source>
</evidence>
<dbReference type="AlphaFoldDB" id="A0A4Y4BD52"/>
<proteinExistence type="predicted"/>
<evidence type="ECO:0000256" key="2">
    <source>
        <dbReference type="ARBA" id="ARBA00022840"/>
    </source>
</evidence>
<evidence type="ECO:0000256" key="3">
    <source>
        <dbReference type="PROSITE-ProRule" id="PRU00289"/>
    </source>
</evidence>
<dbReference type="InterPro" id="IPR027417">
    <property type="entry name" value="P-loop_NTPase"/>
</dbReference>
<dbReference type="InterPro" id="IPR003593">
    <property type="entry name" value="AAA+_ATPase"/>
</dbReference>
<feature type="domain" description="FtsK" evidence="4">
    <location>
        <begin position="69"/>
        <end position="261"/>
    </location>
</feature>
<dbReference type="InterPro" id="IPR050206">
    <property type="entry name" value="FtsK/SpoIIIE/SftA"/>
</dbReference>
<dbReference type="PANTHER" id="PTHR22683:SF41">
    <property type="entry name" value="DNA TRANSLOCASE FTSK"/>
    <property type="match status" value="1"/>
</dbReference>
<dbReference type="Proteomes" id="UP000317410">
    <property type="component" value="Unassembled WGS sequence"/>
</dbReference>
<dbReference type="PANTHER" id="PTHR22683">
    <property type="entry name" value="SPORULATION PROTEIN RELATED"/>
    <property type="match status" value="1"/>
</dbReference>
<dbReference type="GO" id="GO:0003677">
    <property type="term" value="F:DNA binding"/>
    <property type="evidence" value="ECO:0007669"/>
    <property type="project" value="InterPro"/>
</dbReference>
<reference evidence="5 6" key="1">
    <citation type="submission" date="2019-06" db="EMBL/GenBank/DDBJ databases">
        <title>Whole genome shotgun sequence of Microbacterium liquefaciens NBRC 15037.</title>
        <authorList>
            <person name="Hosoyama A."/>
            <person name="Uohara A."/>
            <person name="Ohji S."/>
            <person name="Ichikawa N."/>
        </authorList>
    </citation>
    <scope>NUCLEOTIDE SEQUENCE [LARGE SCALE GENOMIC DNA]</scope>
    <source>
        <strain evidence="5 6">NBRC 15037</strain>
    </source>
</reference>